<dbReference type="Proteomes" id="UP001155901">
    <property type="component" value="Unassembled WGS sequence"/>
</dbReference>
<dbReference type="EMBL" id="JALJZU010000010">
    <property type="protein sequence ID" value="MCP2011178.1"/>
    <property type="molecule type" value="Genomic_DNA"/>
</dbReference>
<evidence type="ECO:0000313" key="1">
    <source>
        <dbReference type="EMBL" id="MBV6321708.1"/>
    </source>
</evidence>
<gene>
    <name evidence="1" type="ORF">KVP70_12225</name>
    <name evidence="2" type="ORF">L1274_004924</name>
</gene>
<dbReference type="Proteomes" id="UP001162889">
    <property type="component" value="Unassembled WGS sequence"/>
</dbReference>
<sequence>MKKLIYQILTIVTWCWGNGAYGEEVWYPGGQKIVLTTAEKLHRSMSNAVVVAEGSFFDTQPDRPLKVLDETTGMCELEFHISRRLDSKGVTIAPIVRMKLVVYRALPGSSSTVDDVTLAKSRNAERAINGNIIVFDEYLKTLASIRSSLLKSTNYRKEFLLVPITVGGLDSSYRVADVVVQLRKKYLIFFMRNILKTDETLLFSTDLDIYDADEPEVTAVLKSIKN</sequence>
<proteinExistence type="predicted"/>
<organism evidence="1 3">
    <name type="scientific">Duganella violaceipulchra</name>
    <dbReference type="NCBI Taxonomy" id="2849652"/>
    <lineage>
        <taxon>Bacteria</taxon>
        <taxon>Pseudomonadati</taxon>
        <taxon>Pseudomonadota</taxon>
        <taxon>Betaproteobacteria</taxon>
        <taxon>Burkholderiales</taxon>
        <taxon>Oxalobacteraceae</taxon>
        <taxon>Telluria group</taxon>
        <taxon>Duganella</taxon>
    </lineage>
</organism>
<protein>
    <submittedName>
        <fullName evidence="1">Uncharacterized protein</fullName>
    </submittedName>
</protein>
<accession>A0AA41H4Z2</accession>
<reference evidence="1" key="1">
    <citation type="submission" date="2021-07" db="EMBL/GenBank/DDBJ databases">
        <title>Characterization of violacein-producing bacteria and related species.</title>
        <authorList>
            <person name="Wilson H.S."/>
            <person name="De Leon M.E."/>
        </authorList>
    </citation>
    <scope>NUCLEOTIDE SEQUENCE</scope>
    <source>
        <strain evidence="1">HSC-15S17</strain>
    </source>
</reference>
<dbReference type="RefSeq" id="WP_217942488.1">
    <property type="nucleotide sequence ID" value="NZ_JAHTGR010000005.1"/>
</dbReference>
<keyword evidence="4" id="KW-1185">Reference proteome</keyword>
<dbReference type="AlphaFoldDB" id="A0AA41H4Z2"/>
<reference evidence="2" key="2">
    <citation type="submission" date="2022-03" db="EMBL/GenBank/DDBJ databases">
        <title>Genome Encyclopedia of Bacteria and Archaea VI: Functional Genomics of Type Strains.</title>
        <authorList>
            <person name="Whitman W."/>
        </authorList>
    </citation>
    <scope>NUCLEOTIDE SEQUENCE</scope>
    <source>
        <strain evidence="2">HSC-15S17</strain>
    </source>
</reference>
<comment type="caution">
    <text evidence="1">The sequence shown here is derived from an EMBL/GenBank/DDBJ whole genome shotgun (WGS) entry which is preliminary data.</text>
</comment>
<name>A0AA41H4Z2_9BURK</name>
<dbReference type="EMBL" id="JAHTGR010000005">
    <property type="protein sequence ID" value="MBV6321708.1"/>
    <property type="molecule type" value="Genomic_DNA"/>
</dbReference>
<evidence type="ECO:0000313" key="2">
    <source>
        <dbReference type="EMBL" id="MCP2011178.1"/>
    </source>
</evidence>
<evidence type="ECO:0000313" key="3">
    <source>
        <dbReference type="Proteomes" id="UP001155901"/>
    </source>
</evidence>
<evidence type="ECO:0000313" key="4">
    <source>
        <dbReference type="Proteomes" id="UP001162889"/>
    </source>
</evidence>